<comment type="similarity">
    <text evidence="1">Belongs to the class-A beta-lactamase family.</text>
</comment>
<keyword evidence="4" id="KW-0808">Transferase</keyword>
<dbReference type="Pfam" id="PF00144">
    <property type="entry name" value="Beta-lactamase"/>
    <property type="match status" value="1"/>
</dbReference>
<dbReference type="InterPro" id="IPR050789">
    <property type="entry name" value="Diverse_Enzym_Activities"/>
</dbReference>
<proteinExistence type="inferred from homology"/>
<dbReference type="AlphaFoldDB" id="A0A8H8R0R4"/>
<sequence length="424" mass="46999">MAEKKEASEQEIQTLDMADFAELDRLLEETVADPNGIPGAVLVALNKKGETLYSNCAGKRSLSPDASEMTMDTVFWLASFTKFMTAIAVMQCVEKGLLNLDEPVGNILPEYLEPKILRGYTAEDQPILETAQRTLTLRSRHSSLGFDFHLLTHTSGLSYDLFDEKLVEWSKKTGRKENQSSGTLEGFRYPLLFEPGFGYVYSCGLDWAGQMVERVTGSPSLEAYHRKHIWEPLGLKETTFKISSNTELSARRAGLAIRNPDGSLTFGVHKPRDIGADICPGGSGLYGTGTDYARVLAEIINDGGVLLKPETVKEMFRPQLPDARYLQEEFNSSSTSPISMAPNWDNPTEVQYGLSFLINIHETPTGRAAGSAQWSGAANTYWWADYKKGIVGVVMAQIVPFCDKKVIDLYKAFETAVYKNVDKV</sequence>
<accession>A0A8H8R0R4</accession>
<keyword evidence="5" id="KW-1185">Reference proteome</keyword>
<dbReference type="OrthoDB" id="428260at2759"/>
<protein>
    <submittedName>
        <fullName evidence="4">Acyltransferase</fullName>
    </submittedName>
</protein>
<dbReference type="Proteomes" id="UP000431533">
    <property type="component" value="Unassembled WGS sequence"/>
</dbReference>
<gene>
    <name evidence="4" type="primary">mlcH_1</name>
    <name evidence="4" type="ORF">LHYA1_G004615</name>
</gene>
<name>A0A8H8R0R4_9HELO</name>
<evidence type="ECO:0000313" key="5">
    <source>
        <dbReference type="Proteomes" id="UP000431533"/>
    </source>
</evidence>
<dbReference type="GeneID" id="41984813"/>
<dbReference type="PANTHER" id="PTHR43283:SF17">
    <property type="entry name" value="(LOVD), PUTATIVE (AFU_ORTHOLOGUE AFUA_5G00920)-RELATED"/>
    <property type="match status" value="1"/>
</dbReference>
<comment type="caution">
    <text evidence="4">The sequence shown here is derived from an EMBL/GenBank/DDBJ whole genome shotgun (WGS) entry which is preliminary data.</text>
</comment>
<evidence type="ECO:0000313" key="4">
    <source>
        <dbReference type="EMBL" id="TVY25640.1"/>
    </source>
</evidence>
<dbReference type="SUPFAM" id="SSF56601">
    <property type="entry name" value="beta-lactamase/transpeptidase-like"/>
    <property type="match status" value="1"/>
</dbReference>
<evidence type="ECO:0000259" key="3">
    <source>
        <dbReference type="Pfam" id="PF00144"/>
    </source>
</evidence>
<feature type="domain" description="Beta-lactamase-related" evidence="3">
    <location>
        <begin position="27"/>
        <end position="401"/>
    </location>
</feature>
<dbReference type="GO" id="GO:0016787">
    <property type="term" value="F:hydrolase activity"/>
    <property type="evidence" value="ECO:0007669"/>
    <property type="project" value="UniProtKB-KW"/>
</dbReference>
<dbReference type="InterPro" id="IPR012338">
    <property type="entry name" value="Beta-lactam/transpept-like"/>
</dbReference>
<dbReference type="RefSeq" id="XP_031004428.1">
    <property type="nucleotide sequence ID" value="XM_031149572.1"/>
</dbReference>
<dbReference type="GO" id="GO:0016746">
    <property type="term" value="F:acyltransferase activity"/>
    <property type="evidence" value="ECO:0007669"/>
    <property type="project" value="UniProtKB-KW"/>
</dbReference>
<organism evidence="4 5">
    <name type="scientific">Lachnellula hyalina</name>
    <dbReference type="NCBI Taxonomy" id="1316788"/>
    <lineage>
        <taxon>Eukaryota</taxon>
        <taxon>Fungi</taxon>
        <taxon>Dikarya</taxon>
        <taxon>Ascomycota</taxon>
        <taxon>Pezizomycotina</taxon>
        <taxon>Leotiomycetes</taxon>
        <taxon>Helotiales</taxon>
        <taxon>Lachnaceae</taxon>
        <taxon>Lachnellula</taxon>
    </lineage>
</organism>
<dbReference type="PANTHER" id="PTHR43283">
    <property type="entry name" value="BETA-LACTAMASE-RELATED"/>
    <property type="match status" value="1"/>
</dbReference>
<keyword evidence="2" id="KW-0378">Hydrolase</keyword>
<dbReference type="EMBL" id="QGMH01000089">
    <property type="protein sequence ID" value="TVY25640.1"/>
    <property type="molecule type" value="Genomic_DNA"/>
</dbReference>
<dbReference type="InterPro" id="IPR001466">
    <property type="entry name" value="Beta-lactam-related"/>
</dbReference>
<dbReference type="Gene3D" id="3.40.710.10">
    <property type="entry name" value="DD-peptidase/beta-lactamase superfamily"/>
    <property type="match status" value="1"/>
</dbReference>
<evidence type="ECO:0000256" key="1">
    <source>
        <dbReference type="ARBA" id="ARBA00009009"/>
    </source>
</evidence>
<keyword evidence="4" id="KW-0012">Acyltransferase</keyword>
<evidence type="ECO:0000256" key="2">
    <source>
        <dbReference type="ARBA" id="ARBA00022801"/>
    </source>
</evidence>
<reference evidence="4 5" key="1">
    <citation type="submission" date="2018-05" db="EMBL/GenBank/DDBJ databases">
        <title>Genome sequencing and assembly of the regulated plant pathogen Lachnellula willkommii and related sister species for the development of diagnostic species identification markers.</title>
        <authorList>
            <person name="Giroux E."/>
            <person name="Bilodeau G."/>
        </authorList>
    </citation>
    <scope>NUCLEOTIDE SEQUENCE [LARGE SCALE GENOMIC DNA]</scope>
    <source>
        <strain evidence="4 5">CBS 185.66</strain>
    </source>
</reference>